<reference evidence="1 2" key="1">
    <citation type="submission" date="2023-01" db="EMBL/GenBank/DDBJ databases">
        <title>Complete genome sequence of Marinomonas pontica strain 200518_36.</title>
        <authorList>
            <person name="Ueki S."/>
            <person name="Gajardo G."/>
            <person name="Maruyama F."/>
        </authorList>
    </citation>
    <scope>NUCLEOTIDE SEQUENCE [LARGE SCALE GENOMIC DNA]</scope>
    <source>
        <strain evidence="1 2">200518_36</strain>
    </source>
</reference>
<keyword evidence="2" id="KW-1185">Reference proteome</keyword>
<dbReference type="EMBL" id="AP027271">
    <property type="protein sequence ID" value="BDX02506.1"/>
    <property type="molecule type" value="Genomic_DNA"/>
</dbReference>
<protein>
    <submittedName>
        <fullName evidence="1">Uncharacterized protein</fullName>
    </submittedName>
</protein>
<proteinExistence type="predicted"/>
<evidence type="ECO:0000313" key="1">
    <source>
        <dbReference type="EMBL" id="BDX02506.1"/>
    </source>
</evidence>
<gene>
    <name evidence="1" type="ORF">MACH16_12540</name>
</gene>
<name>A0ABN6WKE9_9GAMM</name>
<dbReference type="Proteomes" id="UP001307608">
    <property type="component" value="Chromosome"/>
</dbReference>
<evidence type="ECO:0000313" key="2">
    <source>
        <dbReference type="Proteomes" id="UP001307608"/>
    </source>
</evidence>
<sequence>MSFGLEVMVRSALSHIGDLIAVSLMDKGVIKNFRDPKKPTIKQYKICESYKSVVDYIEQGSPSNELQALIQEFI</sequence>
<organism evidence="1 2">
    <name type="scientific">Marinomonas pontica</name>
    <dbReference type="NCBI Taxonomy" id="264739"/>
    <lineage>
        <taxon>Bacteria</taxon>
        <taxon>Pseudomonadati</taxon>
        <taxon>Pseudomonadota</taxon>
        <taxon>Gammaproteobacteria</taxon>
        <taxon>Oceanospirillales</taxon>
        <taxon>Oceanospirillaceae</taxon>
        <taxon>Marinomonas</taxon>
    </lineage>
</organism>
<accession>A0ABN6WKE9</accession>